<dbReference type="FunFam" id="3.40.50.1100:FF:000003">
    <property type="entry name" value="Cystathionine beta-synthase"/>
    <property type="match status" value="1"/>
</dbReference>
<evidence type="ECO:0000256" key="5">
    <source>
        <dbReference type="ARBA" id="ARBA00022898"/>
    </source>
</evidence>
<name>A0A9P6B135_9AGAM</name>
<dbReference type="EC" id="4.2.1.22" evidence="4"/>
<evidence type="ECO:0000256" key="3">
    <source>
        <dbReference type="ARBA" id="ARBA00007103"/>
    </source>
</evidence>
<dbReference type="GO" id="GO:0006535">
    <property type="term" value="P:cysteine biosynthetic process from serine"/>
    <property type="evidence" value="ECO:0007669"/>
    <property type="project" value="InterPro"/>
</dbReference>
<keyword evidence="5" id="KW-0663">Pyridoxal phosphate</keyword>
<dbReference type="CDD" id="cd01561">
    <property type="entry name" value="CBS_like"/>
    <property type="match status" value="1"/>
</dbReference>
<comment type="cofactor">
    <cofactor evidence="1">
        <name>pyridoxal 5'-phosphate</name>
        <dbReference type="ChEBI" id="CHEBI:597326"/>
    </cofactor>
</comment>
<dbReference type="PROSITE" id="PS00901">
    <property type="entry name" value="CYS_SYNTHASE"/>
    <property type="match status" value="1"/>
</dbReference>
<dbReference type="FunFam" id="3.40.50.1100:FF:000118">
    <property type="entry name" value="Related to CYS4-cystathionine beta-synthase"/>
    <property type="match status" value="1"/>
</dbReference>
<dbReference type="EMBL" id="MU128947">
    <property type="protein sequence ID" value="KAF9515734.1"/>
    <property type="molecule type" value="Genomic_DNA"/>
</dbReference>
<evidence type="ECO:0000313" key="8">
    <source>
        <dbReference type="EMBL" id="KAF9515734.1"/>
    </source>
</evidence>
<evidence type="ECO:0000259" key="7">
    <source>
        <dbReference type="Pfam" id="PF00291"/>
    </source>
</evidence>
<dbReference type="PANTHER" id="PTHR10314">
    <property type="entry name" value="CYSTATHIONINE BETA-SYNTHASE"/>
    <property type="match status" value="1"/>
</dbReference>
<dbReference type="AlphaFoldDB" id="A0A9P6B135"/>
<dbReference type="InterPro" id="IPR001926">
    <property type="entry name" value="TrpB-like_PALP"/>
</dbReference>
<evidence type="ECO:0000256" key="2">
    <source>
        <dbReference type="ARBA" id="ARBA00005003"/>
    </source>
</evidence>
<comment type="catalytic activity">
    <reaction evidence="6">
        <text>L-homocysteine + L-serine = L,L-cystathionine + H2O</text>
        <dbReference type="Rhea" id="RHEA:10112"/>
        <dbReference type="ChEBI" id="CHEBI:15377"/>
        <dbReference type="ChEBI" id="CHEBI:33384"/>
        <dbReference type="ChEBI" id="CHEBI:58161"/>
        <dbReference type="ChEBI" id="CHEBI:58199"/>
        <dbReference type="EC" id="4.2.1.22"/>
    </reaction>
</comment>
<comment type="caution">
    <text evidence="8">The sequence shown here is derived from an EMBL/GenBank/DDBJ whole genome shotgun (WGS) entry which is preliminary data.</text>
</comment>
<dbReference type="Proteomes" id="UP000886523">
    <property type="component" value="Unassembled WGS sequence"/>
</dbReference>
<dbReference type="Gene3D" id="3.40.50.1100">
    <property type="match status" value="2"/>
</dbReference>
<organism evidence="8 9">
    <name type="scientific">Hydnum rufescens UP504</name>
    <dbReference type="NCBI Taxonomy" id="1448309"/>
    <lineage>
        <taxon>Eukaryota</taxon>
        <taxon>Fungi</taxon>
        <taxon>Dikarya</taxon>
        <taxon>Basidiomycota</taxon>
        <taxon>Agaricomycotina</taxon>
        <taxon>Agaricomycetes</taxon>
        <taxon>Cantharellales</taxon>
        <taxon>Hydnaceae</taxon>
        <taxon>Hydnum</taxon>
    </lineage>
</organism>
<dbReference type="Pfam" id="PF00291">
    <property type="entry name" value="PALP"/>
    <property type="match status" value="1"/>
</dbReference>
<sequence>MSERIHTMLSTPTILDNVLDSVGNTPLIRLDRIASQENLKCNLFAKVEFFNPGGSVKDRIATRMVQKAEEDGTLVRGKSIVIEPTSGNTGIGLALVCAMKGYPVIITLPEKMSLEKEVTLRALGAEIVRTPTSAPSESEFSNIGVAKKLQRLIPHGVILNQYENINNPEAHEFGTGPEIIEAITRHPTSERPSSGKVDCFLAGAGTGGTLSGTSRALKKHNKDVVVVGVDPKGSILAQPSSLNDLDGEDSSYAVEGIGYDFVPQALAYSVIDAWVKTTDEEAWVAARQVMRSEGLLVGGSSGSALAGTLQYLKSQEGRKNFGDVEGKNVVVLFPDGIRNYISKPWFIHSLDAGGPSTLATQISQVLNASDTTDDSARA</sequence>
<accession>A0A9P6B135</accession>
<dbReference type="InterPro" id="IPR036052">
    <property type="entry name" value="TrpB-like_PALP_sf"/>
</dbReference>
<evidence type="ECO:0000313" key="9">
    <source>
        <dbReference type="Proteomes" id="UP000886523"/>
    </source>
</evidence>
<dbReference type="GO" id="GO:0004122">
    <property type="term" value="F:cystathionine beta-synthase activity"/>
    <property type="evidence" value="ECO:0007669"/>
    <property type="project" value="UniProtKB-EC"/>
</dbReference>
<dbReference type="SUPFAM" id="SSF53686">
    <property type="entry name" value="Tryptophan synthase beta subunit-like PLP-dependent enzymes"/>
    <property type="match status" value="1"/>
</dbReference>
<dbReference type="OrthoDB" id="10259545at2759"/>
<protein>
    <recommendedName>
        <fullName evidence="4">cystathionine beta-synthase</fullName>
        <ecNumber evidence="4">4.2.1.22</ecNumber>
    </recommendedName>
</protein>
<comment type="similarity">
    <text evidence="3">Belongs to the cysteine synthase/cystathionine beta-synthase family.</text>
</comment>
<evidence type="ECO:0000256" key="4">
    <source>
        <dbReference type="ARBA" id="ARBA00012041"/>
    </source>
</evidence>
<dbReference type="InterPro" id="IPR050214">
    <property type="entry name" value="Cys_Synth/Cystath_Beta-Synth"/>
</dbReference>
<evidence type="ECO:0000256" key="1">
    <source>
        <dbReference type="ARBA" id="ARBA00001933"/>
    </source>
</evidence>
<reference evidence="8" key="1">
    <citation type="journal article" date="2020" name="Nat. Commun.">
        <title>Large-scale genome sequencing of mycorrhizal fungi provides insights into the early evolution of symbiotic traits.</title>
        <authorList>
            <person name="Miyauchi S."/>
            <person name="Kiss E."/>
            <person name="Kuo A."/>
            <person name="Drula E."/>
            <person name="Kohler A."/>
            <person name="Sanchez-Garcia M."/>
            <person name="Morin E."/>
            <person name="Andreopoulos B."/>
            <person name="Barry K.W."/>
            <person name="Bonito G."/>
            <person name="Buee M."/>
            <person name="Carver A."/>
            <person name="Chen C."/>
            <person name="Cichocki N."/>
            <person name="Clum A."/>
            <person name="Culley D."/>
            <person name="Crous P.W."/>
            <person name="Fauchery L."/>
            <person name="Girlanda M."/>
            <person name="Hayes R.D."/>
            <person name="Keri Z."/>
            <person name="LaButti K."/>
            <person name="Lipzen A."/>
            <person name="Lombard V."/>
            <person name="Magnuson J."/>
            <person name="Maillard F."/>
            <person name="Murat C."/>
            <person name="Nolan M."/>
            <person name="Ohm R.A."/>
            <person name="Pangilinan J."/>
            <person name="Pereira M.F."/>
            <person name="Perotto S."/>
            <person name="Peter M."/>
            <person name="Pfister S."/>
            <person name="Riley R."/>
            <person name="Sitrit Y."/>
            <person name="Stielow J.B."/>
            <person name="Szollosi G."/>
            <person name="Zifcakova L."/>
            <person name="Stursova M."/>
            <person name="Spatafora J.W."/>
            <person name="Tedersoo L."/>
            <person name="Vaario L.M."/>
            <person name="Yamada A."/>
            <person name="Yan M."/>
            <person name="Wang P."/>
            <person name="Xu J."/>
            <person name="Bruns T."/>
            <person name="Baldrian P."/>
            <person name="Vilgalys R."/>
            <person name="Dunand C."/>
            <person name="Henrissat B."/>
            <person name="Grigoriev I.V."/>
            <person name="Hibbett D."/>
            <person name="Nagy L.G."/>
            <person name="Martin F.M."/>
        </authorList>
    </citation>
    <scope>NUCLEOTIDE SEQUENCE</scope>
    <source>
        <strain evidence="8">UP504</strain>
    </source>
</reference>
<feature type="domain" description="Tryptophan synthase beta chain-like PALP" evidence="7">
    <location>
        <begin position="19"/>
        <end position="335"/>
    </location>
</feature>
<dbReference type="InterPro" id="IPR001216">
    <property type="entry name" value="P-phosphate_BS"/>
</dbReference>
<comment type="pathway">
    <text evidence="2">Amino-acid biosynthesis; L-cysteine biosynthesis; L-cysteine from L-homocysteine and L-serine: step 1/2.</text>
</comment>
<keyword evidence="9" id="KW-1185">Reference proteome</keyword>
<proteinExistence type="inferred from homology"/>
<evidence type="ECO:0000256" key="6">
    <source>
        <dbReference type="ARBA" id="ARBA00047490"/>
    </source>
</evidence>
<gene>
    <name evidence="8" type="ORF">BS47DRAFT_1341661</name>
</gene>